<dbReference type="EnsemblPlants" id="OMERI06G26880.1">
    <property type="protein sequence ID" value="OMERI06G26880.1"/>
    <property type="gene ID" value="OMERI06G26880"/>
</dbReference>
<organism evidence="4">
    <name type="scientific">Oryza meridionalis</name>
    <dbReference type="NCBI Taxonomy" id="40149"/>
    <lineage>
        <taxon>Eukaryota</taxon>
        <taxon>Viridiplantae</taxon>
        <taxon>Streptophyta</taxon>
        <taxon>Embryophyta</taxon>
        <taxon>Tracheophyta</taxon>
        <taxon>Spermatophyta</taxon>
        <taxon>Magnoliopsida</taxon>
        <taxon>Liliopsida</taxon>
        <taxon>Poales</taxon>
        <taxon>Poaceae</taxon>
        <taxon>BOP clade</taxon>
        <taxon>Oryzoideae</taxon>
        <taxon>Oryzeae</taxon>
        <taxon>Oryzinae</taxon>
        <taxon>Oryza</taxon>
    </lineage>
</organism>
<dbReference type="HOGENOM" id="CLU_158223_2_0_1"/>
<dbReference type="AlphaFoldDB" id="A0A0E0E637"/>
<name>A0A0E0E637_9ORYZ</name>
<keyword evidence="2" id="KW-0446">Lipid-binding</keyword>
<dbReference type="GO" id="GO:0006869">
    <property type="term" value="P:lipid transport"/>
    <property type="evidence" value="ECO:0007669"/>
    <property type="project" value="InterPro"/>
</dbReference>
<keyword evidence="1" id="KW-0813">Transport</keyword>
<dbReference type="CDD" id="cd01959">
    <property type="entry name" value="nsLTP2"/>
    <property type="match status" value="1"/>
</dbReference>
<evidence type="ECO:0008006" key="6">
    <source>
        <dbReference type="Google" id="ProtNLM"/>
    </source>
</evidence>
<keyword evidence="3" id="KW-0732">Signal</keyword>
<dbReference type="GO" id="GO:0008289">
    <property type="term" value="F:lipid binding"/>
    <property type="evidence" value="ECO:0007669"/>
    <property type="project" value="UniProtKB-KW"/>
</dbReference>
<reference evidence="4" key="2">
    <citation type="submission" date="2018-05" db="EMBL/GenBank/DDBJ databases">
        <title>OmerRS3 (Oryza meridionalis Reference Sequence Version 3).</title>
        <authorList>
            <person name="Zhang J."/>
            <person name="Kudrna D."/>
            <person name="Lee S."/>
            <person name="Talag J."/>
            <person name="Welchert J."/>
            <person name="Wing R.A."/>
        </authorList>
    </citation>
    <scope>NUCLEOTIDE SEQUENCE [LARGE SCALE GENOMIC DNA]</scope>
    <source>
        <strain evidence="4">cv. OR44</strain>
    </source>
</reference>
<keyword evidence="5" id="KW-1185">Reference proteome</keyword>
<feature type="chain" id="PRO_5002358018" description="Bifunctional inhibitor/plant lipid transfer protein/seed storage helical domain-containing protein" evidence="3">
    <location>
        <begin position="38"/>
        <end position="104"/>
    </location>
</feature>
<dbReference type="Gene3D" id="1.10.110.10">
    <property type="entry name" value="Plant lipid-transfer and hydrophobic proteins"/>
    <property type="match status" value="1"/>
</dbReference>
<evidence type="ECO:0000313" key="5">
    <source>
        <dbReference type="Proteomes" id="UP000008021"/>
    </source>
</evidence>
<dbReference type="PANTHER" id="PTHR33214:SF43">
    <property type="entry name" value="OS06G0705400 PROTEIN"/>
    <property type="match status" value="1"/>
</dbReference>
<dbReference type="InterPro" id="IPR033872">
    <property type="entry name" value="nsLTP2"/>
</dbReference>
<dbReference type="Proteomes" id="UP000008021">
    <property type="component" value="Chromosome 6"/>
</dbReference>
<evidence type="ECO:0000256" key="3">
    <source>
        <dbReference type="SAM" id="SignalP"/>
    </source>
</evidence>
<feature type="signal peptide" evidence="3">
    <location>
        <begin position="1"/>
        <end position="37"/>
    </location>
</feature>
<sequence>MAGINRKGSGAAVAAAYAVALCAAVLVLVLAAGAADAAGCNPSALSPCMSAIMLGAAPSPGCCVQLRAQQPCLCQYARDPSYRSYVTSPSAQRAVKACNVKANC</sequence>
<evidence type="ECO:0000313" key="4">
    <source>
        <dbReference type="EnsemblPlants" id="OMERI06G26880.1"/>
    </source>
</evidence>
<dbReference type="InterPro" id="IPR036312">
    <property type="entry name" value="Bifun_inhib/LTP/seed_sf"/>
</dbReference>
<evidence type="ECO:0000256" key="2">
    <source>
        <dbReference type="ARBA" id="ARBA00023121"/>
    </source>
</evidence>
<reference evidence="4" key="1">
    <citation type="submission" date="2015-04" db="UniProtKB">
        <authorList>
            <consortium name="EnsemblPlants"/>
        </authorList>
    </citation>
    <scope>IDENTIFICATION</scope>
</reference>
<dbReference type="PANTHER" id="PTHR33214">
    <property type="entry name" value="BIFUNCTIONAL INHIBITOR/LIPID-TRANSFER PROTEIN/SEED STORAGE 2S ALBUMIN SUPERFAMILY PROTEIN"/>
    <property type="match status" value="1"/>
</dbReference>
<protein>
    <recommendedName>
        <fullName evidence="6">Bifunctional inhibitor/plant lipid transfer protein/seed storage helical domain-containing protein</fullName>
    </recommendedName>
</protein>
<proteinExistence type="predicted"/>
<dbReference type="STRING" id="40149.A0A0E0E637"/>
<dbReference type="eggNOG" id="ENOG502R566">
    <property type="taxonomic scope" value="Eukaryota"/>
</dbReference>
<evidence type="ECO:0000256" key="1">
    <source>
        <dbReference type="ARBA" id="ARBA00022448"/>
    </source>
</evidence>
<dbReference type="SUPFAM" id="SSF47699">
    <property type="entry name" value="Bifunctional inhibitor/lipid-transfer protein/seed storage 2S albumin"/>
    <property type="match status" value="1"/>
</dbReference>
<accession>A0A0E0E637</accession>
<dbReference type="Gramene" id="OMERI06G26880.1">
    <property type="protein sequence ID" value="OMERI06G26880.1"/>
    <property type="gene ID" value="OMERI06G26880"/>
</dbReference>